<keyword evidence="4" id="KW-1185">Reference proteome</keyword>
<proteinExistence type="predicted"/>
<dbReference type="Proteomes" id="UP001311915">
    <property type="component" value="Unassembled WGS sequence"/>
</dbReference>
<evidence type="ECO:0000313" key="4">
    <source>
        <dbReference type="Proteomes" id="UP001311915"/>
    </source>
</evidence>
<protein>
    <recommendedName>
        <fullName evidence="2">Agenet domain-containing protein</fullName>
    </recommendedName>
</protein>
<feature type="domain" description="Agenet" evidence="2">
    <location>
        <begin position="68"/>
        <end position="126"/>
    </location>
</feature>
<dbReference type="InterPro" id="IPR014002">
    <property type="entry name" value="Agenet_dom_plant"/>
</dbReference>
<dbReference type="EMBL" id="JAWPEI010000012">
    <property type="protein sequence ID" value="KAK4708196.1"/>
    <property type="molecule type" value="Genomic_DNA"/>
</dbReference>
<name>A0AAV9K4D0_9SOLN</name>
<evidence type="ECO:0000259" key="2">
    <source>
        <dbReference type="SMART" id="SM00743"/>
    </source>
</evidence>
<dbReference type="SMART" id="SM00743">
    <property type="entry name" value="Agenet"/>
    <property type="match status" value="1"/>
</dbReference>
<gene>
    <name evidence="3" type="ORF">R3W88_029121</name>
</gene>
<organism evidence="3 4">
    <name type="scientific">Solanum pinnatisectum</name>
    <name type="common">tansyleaf nightshade</name>
    <dbReference type="NCBI Taxonomy" id="50273"/>
    <lineage>
        <taxon>Eukaryota</taxon>
        <taxon>Viridiplantae</taxon>
        <taxon>Streptophyta</taxon>
        <taxon>Embryophyta</taxon>
        <taxon>Tracheophyta</taxon>
        <taxon>Spermatophyta</taxon>
        <taxon>Magnoliopsida</taxon>
        <taxon>eudicotyledons</taxon>
        <taxon>Gunneridae</taxon>
        <taxon>Pentapetalae</taxon>
        <taxon>asterids</taxon>
        <taxon>lamiids</taxon>
        <taxon>Solanales</taxon>
        <taxon>Solanaceae</taxon>
        <taxon>Solanoideae</taxon>
        <taxon>Solaneae</taxon>
        <taxon>Solanum</taxon>
    </lineage>
</organism>
<comment type="caution">
    <text evidence="3">The sequence shown here is derived from an EMBL/GenBank/DDBJ whole genome shotgun (WGS) entry which is preliminary data.</text>
</comment>
<evidence type="ECO:0000313" key="3">
    <source>
        <dbReference type="EMBL" id="KAK4708196.1"/>
    </source>
</evidence>
<dbReference type="PANTHER" id="PTHR31917">
    <property type="entry name" value="AGENET DOMAIN-CONTAINING PROTEIN-RELATED"/>
    <property type="match status" value="1"/>
</dbReference>
<sequence length="208" mass="23310">MLYVVSEDYLDAFGHTSTMNSDKVACKKRGSGMAVFPAQAEFSCASGFKLECREWIPSYKVAVSDKLGMRRTGSAVDAWWSDGWWEGVVAGFDVTGSGNLQVYFPGENILLEIQRKNMRTSRDWVDDKWVEVKGKIDIKSFISSSLNDVSKCSIKEPDNCKKQMAPKPVSPEDNKMASTCKHSAEKQDTDVLKLKKRRCIDFLAGNKN</sequence>
<reference evidence="3 4" key="1">
    <citation type="submission" date="2023-10" db="EMBL/GenBank/DDBJ databases">
        <title>Genome-Wide Identification Analysis in wild type Solanum Pinnatisectum Reveals Some Genes Defensing Phytophthora Infestans.</title>
        <authorList>
            <person name="Sun C."/>
        </authorList>
    </citation>
    <scope>NUCLEOTIDE SEQUENCE [LARGE SCALE GENOMIC DNA]</scope>
    <source>
        <strain evidence="3">LQN</strain>
        <tissue evidence="3">Leaf</tissue>
    </source>
</reference>
<feature type="region of interest" description="Disordered" evidence="1">
    <location>
        <begin position="160"/>
        <end position="185"/>
    </location>
</feature>
<dbReference type="PANTHER" id="PTHR31917:SF3">
    <property type="entry name" value="BROMO ADJACENT-LIKE DOMAIN PROTEIN"/>
    <property type="match status" value="1"/>
</dbReference>
<evidence type="ECO:0000256" key="1">
    <source>
        <dbReference type="SAM" id="MobiDB-lite"/>
    </source>
</evidence>
<dbReference type="AlphaFoldDB" id="A0AAV9K4D0"/>
<accession>A0AAV9K4D0</accession>